<dbReference type="Proteomes" id="UP000031838">
    <property type="component" value="Chromosome 1"/>
</dbReference>
<dbReference type="HOGENOM" id="CLU_038921_0_0_4"/>
<gene>
    <name evidence="1" type="primary">csy1</name>
    <name evidence="1" type="ORF">BGL_1c18830</name>
</gene>
<keyword evidence="2" id="KW-1185">Reference proteome</keyword>
<sequence length="457" mass="50959">MSDSPAAPGNSSFRAAVDAFLRARLQAKLDKLPEDDPKRAGLIAEHQRTAWIPDAARRVRQIQAVTHSLKPIHPDARGTNLHVAPSDLPTLTDLGSHALGGRFALDVVGNAAALDVVKLLKVEHDGRTLLEALQADDAGALHSLADDAGEAAALRDAFLNLTEARDGAASSHVLAKQVYWLTGDDPSDDAQYHLLAPLYPTSLVQAVYDDVHDARFGEANKLARQARREGAPFDGVYREYRDLAVQKLGGTKPQNISQLNSERGGNNYLLSSLQPVWDSRLNHLPAHTDSIFDRPFTGRPEVRRTLNALRTFLSGDPSANLDTRTRRDALRDRLIDELVSYAGELLRHPAGWTREAPFADLNDDEKLWLDPLRAELPEEREFAVRWLAMEWPERIGARFGKWLNAQLRHELPDVGYHEAREWQRALLGDDSSWQEQLRRMRDALDHVHLSHVSTEGA</sequence>
<dbReference type="KEGG" id="bgp:BGL_1c18830"/>
<proteinExistence type="predicted"/>
<dbReference type="RefSeq" id="WP_042624905.1">
    <property type="nucleotide sequence ID" value="NZ_CP002580.1"/>
</dbReference>
<evidence type="ECO:0000313" key="2">
    <source>
        <dbReference type="Proteomes" id="UP000031838"/>
    </source>
</evidence>
<protein>
    <submittedName>
        <fullName evidence="1">CRISPR-associated protein, Csy1 family</fullName>
    </submittedName>
</protein>
<dbReference type="AlphaFoldDB" id="A0A0B6RM75"/>
<reference evidence="1 2" key="2">
    <citation type="journal article" date="2016" name="Appl. Microbiol. Biotechnol.">
        <title>Mutations improving production and secretion of extracellular lipase by Burkholderia glumae PG1.</title>
        <authorList>
            <person name="Knapp A."/>
            <person name="Voget S."/>
            <person name="Gao R."/>
            <person name="Zaburannyi N."/>
            <person name="Krysciak D."/>
            <person name="Breuer M."/>
            <person name="Hauer B."/>
            <person name="Streit W.R."/>
            <person name="Muller R."/>
            <person name="Daniel R."/>
            <person name="Jaeger K.E."/>
        </authorList>
    </citation>
    <scope>NUCLEOTIDE SEQUENCE [LARGE SCALE GENOMIC DNA]</scope>
    <source>
        <strain evidence="1 2">PG1</strain>
    </source>
</reference>
<dbReference type="Pfam" id="PF09611">
    <property type="entry name" value="Cas_Csy1"/>
    <property type="match status" value="1"/>
</dbReference>
<evidence type="ECO:0000313" key="1">
    <source>
        <dbReference type="EMBL" id="AJK46392.1"/>
    </source>
</evidence>
<reference evidence="2" key="1">
    <citation type="submission" date="2011-03" db="EMBL/GenBank/DDBJ databases">
        <authorList>
            <person name="Voget S."/>
            <person name="Streit W.R."/>
            <person name="Jaeger K.E."/>
            <person name="Daniel R."/>
        </authorList>
    </citation>
    <scope>NUCLEOTIDE SEQUENCE [LARGE SCALE GENOMIC DNA]</scope>
    <source>
        <strain evidence="2">PG1</strain>
    </source>
</reference>
<dbReference type="NCBIfam" id="TIGR02564">
    <property type="entry name" value="cas_Csy1"/>
    <property type="match status" value="1"/>
</dbReference>
<accession>A0A0B6RM75</accession>
<dbReference type="InterPro" id="IPR013397">
    <property type="entry name" value="CRISPR-assoc_prot_Csy1"/>
</dbReference>
<name>A0A0B6RM75_BURPL</name>
<organism evidence="1 2">
    <name type="scientific">Burkholderia plantarii</name>
    <dbReference type="NCBI Taxonomy" id="41899"/>
    <lineage>
        <taxon>Bacteria</taxon>
        <taxon>Pseudomonadati</taxon>
        <taxon>Pseudomonadota</taxon>
        <taxon>Betaproteobacteria</taxon>
        <taxon>Burkholderiales</taxon>
        <taxon>Burkholderiaceae</taxon>
        <taxon>Burkholderia</taxon>
    </lineage>
</organism>
<dbReference type="EMBL" id="CP002580">
    <property type="protein sequence ID" value="AJK46392.1"/>
    <property type="molecule type" value="Genomic_DNA"/>
</dbReference>
<dbReference type="CDD" id="cd09735">
    <property type="entry name" value="Csy1_I-F"/>
    <property type="match status" value="1"/>
</dbReference>